<evidence type="ECO:0000313" key="3">
    <source>
        <dbReference type="EMBL" id="KAF4684944.1"/>
    </source>
</evidence>
<feature type="compositionally biased region" description="Acidic residues" evidence="1">
    <location>
        <begin position="139"/>
        <end position="154"/>
    </location>
</feature>
<gene>
    <name evidence="3" type="ORF">FOZ60_007088</name>
</gene>
<reference evidence="3 4" key="1">
    <citation type="submission" date="2020-04" db="EMBL/GenBank/DDBJ databases">
        <title>Perkinsus olseni comparative genomics.</title>
        <authorList>
            <person name="Bogema D.R."/>
        </authorList>
    </citation>
    <scope>NUCLEOTIDE SEQUENCE [LARGE SCALE GENOMIC DNA]</scope>
    <source>
        <strain evidence="3">00978-12</strain>
    </source>
</reference>
<dbReference type="AlphaFoldDB" id="A0A7J6NM76"/>
<dbReference type="EMBL" id="JABANP010000285">
    <property type="protein sequence ID" value="KAF4684944.1"/>
    <property type="molecule type" value="Genomic_DNA"/>
</dbReference>
<feature type="region of interest" description="Disordered" evidence="1">
    <location>
        <begin position="74"/>
        <end position="97"/>
    </location>
</feature>
<sequence length="243" mass="27200">MSGRNPILTILMECASALASVPDGYFTRVDMVTVHAAVEQLNSVISGKRLAASPEDDSFSAADDNDVMSVTTPARRYEDNEPPDAENTNNINDQDLHDKSFDDDFYAEMTNGKRRCLDGSSTGDDTCRGISDLGRAMQDDDDDDDLHDFEDDWDSDPYEWESEQEVYKVRFQDILDALHTLSDYHLAQLVNRVANIRPHLLHNHPLRLLDEHRATEIQSDLKREDSYAPAVAPLAGPSPIVSC</sequence>
<proteinExistence type="predicted"/>
<dbReference type="OrthoDB" id="10568684at2759"/>
<feature type="chain" id="PRO_5029773202" evidence="2">
    <location>
        <begin position="20"/>
        <end position="243"/>
    </location>
</feature>
<dbReference type="Proteomes" id="UP000541610">
    <property type="component" value="Unassembled WGS sequence"/>
</dbReference>
<organism evidence="3 4">
    <name type="scientific">Perkinsus olseni</name>
    <name type="common">Perkinsus atlanticus</name>
    <dbReference type="NCBI Taxonomy" id="32597"/>
    <lineage>
        <taxon>Eukaryota</taxon>
        <taxon>Sar</taxon>
        <taxon>Alveolata</taxon>
        <taxon>Perkinsozoa</taxon>
        <taxon>Perkinsea</taxon>
        <taxon>Perkinsida</taxon>
        <taxon>Perkinsidae</taxon>
        <taxon>Perkinsus</taxon>
    </lineage>
</organism>
<evidence type="ECO:0000313" key="4">
    <source>
        <dbReference type="Proteomes" id="UP000541610"/>
    </source>
</evidence>
<accession>A0A7J6NM76</accession>
<evidence type="ECO:0000256" key="1">
    <source>
        <dbReference type="SAM" id="MobiDB-lite"/>
    </source>
</evidence>
<keyword evidence="2" id="KW-0732">Signal</keyword>
<feature type="region of interest" description="Disordered" evidence="1">
    <location>
        <begin position="129"/>
        <end position="154"/>
    </location>
</feature>
<name>A0A7J6NM76_PEROL</name>
<comment type="caution">
    <text evidence="3">The sequence shown here is derived from an EMBL/GenBank/DDBJ whole genome shotgun (WGS) entry which is preliminary data.</text>
</comment>
<feature type="signal peptide" evidence="2">
    <location>
        <begin position="1"/>
        <end position="19"/>
    </location>
</feature>
<evidence type="ECO:0000256" key="2">
    <source>
        <dbReference type="SAM" id="SignalP"/>
    </source>
</evidence>
<protein>
    <submittedName>
        <fullName evidence="3">Uncharacterized protein</fullName>
    </submittedName>
</protein>